<protein>
    <submittedName>
        <fullName evidence="1">Uncharacterized protein</fullName>
    </submittedName>
</protein>
<dbReference type="KEGG" id="sals:SLNWT_3107"/>
<accession>A0A0B5EM09</accession>
<sequence length="54" mass="5977">MLRFPCFLCGGACASCSRFRCPRAIACLRSVSLPVPPFYRIGRAERKAEGLVSR</sequence>
<keyword evidence="2" id="KW-1185">Reference proteome</keyword>
<evidence type="ECO:0000313" key="2">
    <source>
        <dbReference type="Proteomes" id="UP000031523"/>
    </source>
</evidence>
<proteinExistence type="predicted"/>
<reference evidence="1 2" key="1">
    <citation type="submission" date="2015-01" db="EMBL/GenBank/DDBJ databases">
        <title>Enhanced salinomycin production by adjusting the supply of polyketide extender units in Streptomyce albus DSM 41398.</title>
        <authorList>
            <person name="Lu C."/>
        </authorList>
    </citation>
    <scope>NUCLEOTIDE SEQUENCE [LARGE SCALE GENOMIC DNA]</scope>
    <source>
        <strain evidence="2">ATCC 21838 / DSM 41398 / FERM P-419 / JCM 4703 / NBRC 107858</strain>
    </source>
</reference>
<organism evidence="1 2">
    <name type="scientific">Streptomyces albus (strain ATCC 21838 / DSM 41398 / FERM P-419 / JCM 4703 / NBRC 107858)</name>
    <dbReference type="NCBI Taxonomy" id="1081613"/>
    <lineage>
        <taxon>Bacteria</taxon>
        <taxon>Bacillati</taxon>
        <taxon>Actinomycetota</taxon>
        <taxon>Actinomycetes</taxon>
        <taxon>Kitasatosporales</taxon>
        <taxon>Streptomycetaceae</taxon>
        <taxon>Streptomyces</taxon>
    </lineage>
</organism>
<dbReference type="AlphaFoldDB" id="A0A0B5EM09"/>
<evidence type="ECO:0000313" key="1">
    <source>
        <dbReference type="EMBL" id="AJE83483.1"/>
    </source>
</evidence>
<dbReference type="Proteomes" id="UP000031523">
    <property type="component" value="Chromosome"/>
</dbReference>
<dbReference type="EMBL" id="CP010519">
    <property type="protein sequence ID" value="AJE83483.1"/>
    <property type="molecule type" value="Genomic_DNA"/>
</dbReference>
<name>A0A0B5EM09_STRA4</name>
<gene>
    <name evidence="1" type="ORF">SLNWT_3107</name>
</gene>